<dbReference type="RefSeq" id="WP_160719845.1">
    <property type="nucleotide sequence ID" value="NZ_SUMG01000004.1"/>
</dbReference>
<dbReference type="Pfam" id="PF02325">
    <property type="entry name" value="CCB3_YggT"/>
    <property type="match status" value="1"/>
</dbReference>
<feature type="transmembrane region" description="Helical" evidence="2">
    <location>
        <begin position="84"/>
        <end position="103"/>
    </location>
</feature>
<keyword evidence="2" id="KW-0812">Transmembrane</keyword>
<evidence type="ECO:0000256" key="1">
    <source>
        <dbReference type="SAM" id="MobiDB-lite"/>
    </source>
</evidence>
<dbReference type="EMBL" id="SUMG01000004">
    <property type="protein sequence ID" value="NBG87894.1"/>
    <property type="molecule type" value="Genomic_DNA"/>
</dbReference>
<dbReference type="Proteomes" id="UP000449710">
    <property type="component" value="Unassembled WGS sequence"/>
</dbReference>
<dbReference type="AlphaFoldDB" id="A0AA43XKG3"/>
<feature type="region of interest" description="Disordered" evidence="1">
    <location>
        <begin position="113"/>
        <end position="149"/>
    </location>
</feature>
<keyword evidence="2" id="KW-0472">Membrane</keyword>
<dbReference type="InterPro" id="IPR003425">
    <property type="entry name" value="CCB3/YggT"/>
</dbReference>
<organism evidence="3 4">
    <name type="scientific">Isachenkonia alkalipeptolytica</name>
    <dbReference type="NCBI Taxonomy" id="2565777"/>
    <lineage>
        <taxon>Bacteria</taxon>
        <taxon>Bacillati</taxon>
        <taxon>Bacillota</taxon>
        <taxon>Clostridia</taxon>
        <taxon>Eubacteriales</taxon>
        <taxon>Clostridiaceae</taxon>
        <taxon>Isachenkonia</taxon>
    </lineage>
</organism>
<dbReference type="GO" id="GO:0016020">
    <property type="term" value="C:membrane"/>
    <property type="evidence" value="ECO:0007669"/>
    <property type="project" value="InterPro"/>
</dbReference>
<proteinExistence type="predicted"/>
<comment type="caution">
    <text evidence="3">The sequence shown here is derived from an EMBL/GenBank/DDBJ whole genome shotgun (WGS) entry which is preliminary data.</text>
</comment>
<evidence type="ECO:0000313" key="3">
    <source>
        <dbReference type="EMBL" id="NBG87894.1"/>
    </source>
</evidence>
<keyword evidence="2" id="KW-1133">Transmembrane helix</keyword>
<evidence type="ECO:0000256" key="2">
    <source>
        <dbReference type="SAM" id="Phobius"/>
    </source>
</evidence>
<keyword evidence="4" id="KW-1185">Reference proteome</keyword>
<accession>A0AA43XKG3</accession>
<protein>
    <submittedName>
        <fullName evidence="3">YggT family protein</fullName>
    </submittedName>
</protein>
<feature type="compositionally biased region" description="Basic and acidic residues" evidence="1">
    <location>
        <begin position="113"/>
        <end position="124"/>
    </location>
</feature>
<evidence type="ECO:0000313" key="4">
    <source>
        <dbReference type="Proteomes" id="UP000449710"/>
    </source>
</evidence>
<reference evidence="3 4" key="1">
    <citation type="submission" date="2019-04" db="EMBL/GenBank/DDBJ databases">
        <title>Isachenkonia alkalipeptolytica gen. nov. sp. nov. a new anaerobic, alkiliphilic organothrophic bacterium capable to reduce synthesized ferrihydrite isolated from a soda lake.</title>
        <authorList>
            <person name="Toshchakov S.V."/>
            <person name="Zavarzina D.G."/>
            <person name="Zhilina T.N."/>
            <person name="Kostrikina N.A."/>
            <person name="Kublanov I.V."/>
        </authorList>
    </citation>
    <scope>NUCLEOTIDE SEQUENCE [LARGE SCALE GENOMIC DNA]</scope>
    <source>
        <strain evidence="3 4">Z-1701</strain>
    </source>
</reference>
<gene>
    <name evidence="3" type="ORF">ISALK_05210</name>
</gene>
<sequence>MRDVQKKREVKETETATDTLRRVIRIIFSLAGIILLFRFVFLLFGANPDNQFVDTLYGITEPYVGIFSGIFPETEWGRGVFEPATLIALVVLFIASWLIQSLFAKRTLRREEYVASDHTPKEDPSSETTEDTAVREKVKEEKVKKEGEE</sequence>
<name>A0AA43XKG3_9CLOT</name>
<feature type="compositionally biased region" description="Basic and acidic residues" evidence="1">
    <location>
        <begin position="132"/>
        <end position="149"/>
    </location>
</feature>
<feature type="transmembrane region" description="Helical" evidence="2">
    <location>
        <begin position="26"/>
        <end position="46"/>
    </location>
</feature>